<dbReference type="Pfam" id="PF13687">
    <property type="entry name" value="DUF4153"/>
    <property type="match status" value="1"/>
</dbReference>
<dbReference type="RefSeq" id="WP_014356719.1">
    <property type="nucleotide sequence ID" value="NC_016894.1"/>
</dbReference>
<keyword evidence="3" id="KW-1185">Reference proteome</keyword>
<accession>H6LD74</accession>
<protein>
    <submittedName>
        <fullName evidence="2">Putative membrane protein</fullName>
    </submittedName>
</protein>
<evidence type="ECO:0000313" key="2">
    <source>
        <dbReference type="EMBL" id="AFA49119.1"/>
    </source>
</evidence>
<dbReference type="OrthoDB" id="9809196at2"/>
<feature type="transmembrane region" description="Helical" evidence="1">
    <location>
        <begin position="325"/>
        <end position="343"/>
    </location>
</feature>
<dbReference type="STRING" id="931626.Awo_c23460"/>
<dbReference type="HOGENOM" id="CLU_030795_1_0_9"/>
<feature type="transmembrane region" description="Helical" evidence="1">
    <location>
        <begin position="225"/>
        <end position="250"/>
    </location>
</feature>
<feature type="transmembrane region" description="Helical" evidence="1">
    <location>
        <begin position="21"/>
        <end position="37"/>
    </location>
</feature>
<reference evidence="2 3" key="2">
    <citation type="journal article" date="2012" name="PLoS ONE">
        <title>An ancient pathway combining carbon dioxide fixation with the generation and utilization of a sodium ion gradient for ATP synthesis.</title>
        <authorList>
            <person name="Poehlein A."/>
            <person name="Schmidt S."/>
            <person name="Kaster A.K."/>
            <person name="Goenrich M."/>
            <person name="Vollmers J."/>
            <person name="Thurmer A."/>
            <person name="Bertsch J."/>
            <person name="Schuchmann K."/>
            <person name="Voigt B."/>
            <person name="Hecker M."/>
            <person name="Daniel R."/>
            <person name="Thauer R.K."/>
            <person name="Gottschalk G."/>
            <person name="Muller V."/>
        </authorList>
    </citation>
    <scope>NUCLEOTIDE SEQUENCE [LARGE SCALE GENOMIC DNA]</scope>
    <source>
        <strain evidence="3">ATCC 29683 / DSM 1030 / JCM 2381 / KCTC 1655 / WB1</strain>
    </source>
</reference>
<name>H6LD74_ACEWD</name>
<feature type="transmembrane region" description="Helical" evidence="1">
    <location>
        <begin position="72"/>
        <end position="92"/>
    </location>
</feature>
<organism evidence="2 3">
    <name type="scientific">Acetobacterium woodii (strain ATCC 29683 / DSM 1030 / JCM 2381 / KCTC 1655 / WB1)</name>
    <dbReference type="NCBI Taxonomy" id="931626"/>
    <lineage>
        <taxon>Bacteria</taxon>
        <taxon>Bacillati</taxon>
        <taxon>Bacillota</taxon>
        <taxon>Clostridia</taxon>
        <taxon>Eubacteriales</taxon>
        <taxon>Eubacteriaceae</taxon>
        <taxon>Acetobacterium</taxon>
    </lineage>
</organism>
<evidence type="ECO:0000256" key="1">
    <source>
        <dbReference type="SAM" id="Phobius"/>
    </source>
</evidence>
<evidence type="ECO:0000313" key="3">
    <source>
        <dbReference type="Proteomes" id="UP000007177"/>
    </source>
</evidence>
<feature type="transmembrane region" description="Helical" evidence="1">
    <location>
        <begin position="104"/>
        <end position="123"/>
    </location>
</feature>
<dbReference type="InterPro" id="IPR025291">
    <property type="entry name" value="DUF4153"/>
</dbReference>
<keyword evidence="1" id="KW-0812">Transmembrane</keyword>
<keyword evidence="1" id="KW-1133">Transmembrane helix</keyword>
<sequence length="599" mass="68077">MIKKILEKLSQLVEALSRYPLTVIFLVAAAIINAMSINQNVDYSKWLLTFLMGGFLGMTLQVFWERFFNTRLSWFLTMGMALILTLGYFLLVEDKTTIGVEIEVRTGVILLILLVAYIWVPVIKSELSFNESFMASFKAFFMTALFAGVLFLGCVVIITAIDQLLWAVSDKAFIHTLNVIGFLFAPVYFLSLGPVYPGASDKNRSSEKLKHNRKKLENACSCPKFLEILISYILIPLIFMYTVILIVYIIKNITGSFWTDNLLEPMLIGFAVTVILIYILASNFENKFAVWFRKVFPKLLIPIVLFQIAASVLKIQDTGITYSRYYVIIFGIFAAISGVVMSVNGVRKNGIIAAVLIGILLFSLIPPVDAFTISRTNQIDRLTNVLGRNGMLQTGDVVVANTSLSERDQKIIAETVDYLVMMEYSKNIPYLGENFDIDRDFYNTFGFYYDEKSNRLKDSVFLNLDRQEPIDISNYDTLVEIDFYEQDQKIESDISYFKINGKKYTLSWDKTADFKILKLTDETNQDLIQINMKEVFDYYNTVATENSQLNKTALTANEATFIKENNEATIALVAKNLNIEKSDQVNGGNGSFYVLIKIR</sequence>
<gene>
    <name evidence="2" type="ordered locus">Awo_c23460</name>
</gene>
<dbReference type="KEGG" id="awo:Awo_c23460"/>
<dbReference type="eggNOG" id="COG1835">
    <property type="taxonomic scope" value="Bacteria"/>
</dbReference>
<feature type="transmembrane region" description="Helical" evidence="1">
    <location>
        <begin position="173"/>
        <end position="196"/>
    </location>
</feature>
<keyword evidence="1" id="KW-0472">Membrane</keyword>
<feature type="transmembrane region" description="Helical" evidence="1">
    <location>
        <begin position="262"/>
        <end position="283"/>
    </location>
</feature>
<reference evidence="3" key="1">
    <citation type="submission" date="2011-07" db="EMBL/GenBank/DDBJ databases">
        <title>Complete genome sequence of Acetobacterium woodii.</title>
        <authorList>
            <person name="Poehlein A."/>
            <person name="Schmidt S."/>
            <person name="Kaster A.-K."/>
            <person name="Goenrich M."/>
            <person name="Vollmers J."/>
            <person name="Thuermer A."/>
            <person name="Gottschalk G."/>
            <person name="Thauer R.K."/>
            <person name="Daniel R."/>
            <person name="Mueller V."/>
        </authorList>
    </citation>
    <scope>NUCLEOTIDE SEQUENCE [LARGE SCALE GENOMIC DNA]</scope>
    <source>
        <strain evidence="3">ATCC 29683 / DSM 1030 / JCM 2381 / KCTC 1655 / WB1</strain>
    </source>
</reference>
<proteinExistence type="predicted"/>
<dbReference type="EMBL" id="CP002987">
    <property type="protein sequence ID" value="AFA49119.1"/>
    <property type="molecule type" value="Genomic_DNA"/>
</dbReference>
<feature type="transmembrane region" description="Helical" evidence="1">
    <location>
        <begin position="350"/>
        <end position="368"/>
    </location>
</feature>
<feature type="transmembrane region" description="Helical" evidence="1">
    <location>
        <begin position="43"/>
        <end position="60"/>
    </location>
</feature>
<dbReference type="AlphaFoldDB" id="H6LD74"/>
<dbReference type="Proteomes" id="UP000007177">
    <property type="component" value="Chromosome"/>
</dbReference>
<feature type="transmembrane region" description="Helical" evidence="1">
    <location>
        <begin position="135"/>
        <end position="161"/>
    </location>
</feature>
<feature type="transmembrane region" description="Helical" evidence="1">
    <location>
        <begin position="295"/>
        <end position="313"/>
    </location>
</feature>